<dbReference type="KEGG" id="sze:AW14_10495"/>
<dbReference type="Gene3D" id="3.40.50.10420">
    <property type="entry name" value="NagB/RpiA/CoA transferase-like"/>
    <property type="match status" value="1"/>
</dbReference>
<dbReference type="PANTHER" id="PTHR43682">
    <property type="entry name" value="LACTATE UTILIZATION PROTEIN C"/>
    <property type="match status" value="1"/>
</dbReference>
<keyword evidence="3" id="KW-1185">Reference proteome</keyword>
<organism evidence="2 3">
    <name type="scientific">Siansivirga zeaxanthinifaciens CC-SAMT-1</name>
    <dbReference type="NCBI Taxonomy" id="1454006"/>
    <lineage>
        <taxon>Bacteria</taxon>
        <taxon>Pseudomonadati</taxon>
        <taxon>Bacteroidota</taxon>
        <taxon>Flavobacteriia</taxon>
        <taxon>Flavobacteriales</taxon>
        <taxon>Flavobacteriaceae</taxon>
        <taxon>Siansivirga</taxon>
    </lineage>
</organism>
<name>A0A0C5WM98_9FLAO</name>
<evidence type="ECO:0000313" key="3">
    <source>
        <dbReference type="Proteomes" id="UP000032229"/>
    </source>
</evidence>
<dbReference type="EMBL" id="CP007202">
    <property type="protein sequence ID" value="AJR03995.1"/>
    <property type="molecule type" value="Genomic_DNA"/>
</dbReference>
<dbReference type="STRING" id="1454006.AW14_10495"/>
<dbReference type="PANTHER" id="PTHR43682:SF1">
    <property type="entry name" value="LACTATE UTILIZATION PROTEIN C"/>
    <property type="match status" value="1"/>
</dbReference>
<dbReference type="HOGENOM" id="CLU_090664_2_0_10"/>
<sequence>MNGIKKERKMSRESILNAVRKNKPEALPLPEIDLNVFAEDKDLVKTFIENVQFVGGRAIVLESTDTIDAKIKEFYPHASKIVSCTTESSLGNISISAATEPHGLESIDLAIVKGDLAVSENGAVWIEENDFTIRVLPFITNDLVLIVNKEDIHLHLHDAYETISKRDRTFGLFLSGPSKTADIEQCLVIGAQGAISLTVLIL</sequence>
<dbReference type="SUPFAM" id="SSF100950">
    <property type="entry name" value="NagB/RpiA/CoA transferase-like"/>
    <property type="match status" value="1"/>
</dbReference>
<dbReference type="InterPro" id="IPR003741">
    <property type="entry name" value="LUD_dom"/>
</dbReference>
<proteinExistence type="predicted"/>
<dbReference type="InterPro" id="IPR024185">
    <property type="entry name" value="FTHF_cligase-like_sf"/>
</dbReference>
<dbReference type="InterPro" id="IPR037171">
    <property type="entry name" value="NagB/RpiA_transferase-like"/>
</dbReference>
<dbReference type="AlphaFoldDB" id="A0A0C5WM98"/>
<gene>
    <name evidence="2" type="ORF">AW14_10495</name>
</gene>
<dbReference type="Pfam" id="PF02589">
    <property type="entry name" value="LUD_dom"/>
    <property type="match status" value="1"/>
</dbReference>
<protein>
    <recommendedName>
        <fullName evidence="1">LUD domain-containing protein</fullName>
    </recommendedName>
</protein>
<feature type="domain" description="LUD" evidence="1">
    <location>
        <begin position="104"/>
        <end position="202"/>
    </location>
</feature>
<dbReference type="Proteomes" id="UP000032229">
    <property type="component" value="Chromosome"/>
</dbReference>
<evidence type="ECO:0000259" key="1">
    <source>
        <dbReference type="Pfam" id="PF02589"/>
    </source>
</evidence>
<evidence type="ECO:0000313" key="2">
    <source>
        <dbReference type="EMBL" id="AJR03995.1"/>
    </source>
</evidence>
<accession>A0A0C5WM98</accession>
<reference evidence="2 3" key="1">
    <citation type="submission" date="2014-02" db="EMBL/GenBank/DDBJ databases">
        <authorList>
            <person name="Young C.-C."/>
            <person name="Hameed A."/>
            <person name="Huang H.-C."/>
            <person name="Shahina M."/>
        </authorList>
    </citation>
    <scope>NUCLEOTIDE SEQUENCE [LARGE SCALE GENOMIC DNA]</scope>
    <source>
        <strain evidence="2 3">CC-SAMT-1</strain>
    </source>
</reference>